<organism evidence="2 3">
    <name type="scientific">Lactococcus fujiensis JCM 16395</name>
    <dbReference type="NCBI Taxonomy" id="1291764"/>
    <lineage>
        <taxon>Bacteria</taxon>
        <taxon>Bacillati</taxon>
        <taxon>Bacillota</taxon>
        <taxon>Bacilli</taxon>
        <taxon>Lactobacillales</taxon>
        <taxon>Streptococcaceae</taxon>
        <taxon>Lactococcus</taxon>
    </lineage>
</organism>
<reference evidence="2 3" key="1">
    <citation type="submission" date="2014-12" db="EMBL/GenBank/DDBJ databases">
        <title>Draft genome sequences of 10 type strains of Lactococcus.</title>
        <authorList>
            <person name="Sun Z."/>
            <person name="Zhong Z."/>
            <person name="Liu W."/>
            <person name="Zhang W."/>
            <person name="Zhang H."/>
        </authorList>
    </citation>
    <scope>NUCLEOTIDE SEQUENCE [LARGE SCALE GENOMIC DNA]</scope>
    <source>
        <strain evidence="2 3">JCM 16395</strain>
    </source>
</reference>
<dbReference type="AlphaFoldDB" id="A0A2A5RIU3"/>
<gene>
    <name evidence="2" type="ORF">RT41_GL000515</name>
</gene>
<sequence length="44" mass="5207">MKEGVMMSAEFVVYFGLFFYLVIFSFMVAVVILLYKIYKAIKEK</sequence>
<keyword evidence="1" id="KW-0812">Transmembrane</keyword>
<protein>
    <submittedName>
        <fullName evidence="2">Uncharacterized protein</fullName>
    </submittedName>
</protein>
<evidence type="ECO:0000313" key="3">
    <source>
        <dbReference type="Proteomes" id="UP000218181"/>
    </source>
</evidence>
<dbReference type="EMBL" id="JXJU01000013">
    <property type="protein sequence ID" value="PCR99071.1"/>
    <property type="molecule type" value="Genomic_DNA"/>
</dbReference>
<keyword evidence="3" id="KW-1185">Reference proteome</keyword>
<proteinExistence type="predicted"/>
<dbReference type="Proteomes" id="UP000218181">
    <property type="component" value="Unassembled WGS sequence"/>
</dbReference>
<feature type="transmembrane region" description="Helical" evidence="1">
    <location>
        <begin position="12"/>
        <end position="35"/>
    </location>
</feature>
<name>A0A2A5RIU3_9LACT</name>
<evidence type="ECO:0000256" key="1">
    <source>
        <dbReference type="SAM" id="Phobius"/>
    </source>
</evidence>
<keyword evidence="1" id="KW-0472">Membrane</keyword>
<evidence type="ECO:0000313" key="2">
    <source>
        <dbReference type="EMBL" id="PCR99071.1"/>
    </source>
</evidence>
<accession>A0A2A5RIU3</accession>
<comment type="caution">
    <text evidence="2">The sequence shown here is derived from an EMBL/GenBank/DDBJ whole genome shotgun (WGS) entry which is preliminary data.</text>
</comment>
<keyword evidence="1" id="KW-1133">Transmembrane helix</keyword>